<evidence type="ECO:0008006" key="4">
    <source>
        <dbReference type="Google" id="ProtNLM"/>
    </source>
</evidence>
<gene>
    <name evidence="2" type="ORF">DAEQUDRAFT_732728</name>
</gene>
<evidence type="ECO:0000313" key="3">
    <source>
        <dbReference type="Proteomes" id="UP000076727"/>
    </source>
</evidence>
<evidence type="ECO:0000313" key="2">
    <source>
        <dbReference type="EMBL" id="KZT64348.1"/>
    </source>
</evidence>
<sequence length="122" mass="13436">MRAFYSLFFLLALASSSLAVRNYFNRDGLLPESVARAYKRSVEMVDDLVSRAPQTKCQNQGVKLTKVVGDCDPAQSRGFTSSHNCATKKSGSAYYCVLNGDGTCLKKSQMKKANMENGECFI</sequence>
<dbReference type="OrthoDB" id="2882365at2759"/>
<feature type="chain" id="PRO_5007861639" description="Secreted protein" evidence="1">
    <location>
        <begin position="20"/>
        <end position="122"/>
    </location>
</feature>
<reference evidence="2 3" key="1">
    <citation type="journal article" date="2016" name="Mol. Biol. Evol.">
        <title>Comparative Genomics of Early-Diverging Mushroom-Forming Fungi Provides Insights into the Origins of Lignocellulose Decay Capabilities.</title>
        <authorList>
            <person name="Nagy L.G."/>
            <person name="Riley R."/>
            <person name="Tritt A."/>
            <person name="Adam C."/>
            <person name="Daum C."/>
            <person name="Floudas D."/>
            <person name="Sun H."/>
            <person name="Yadav J.S."/>
            <person name="Pangilinan J."/>
            <person name="Larsson K.H."/>
            <person name="Matsuura K."/>
            <person name="Barry K."/>
            <person name="Labutti K."/>
            <person name="Kuo R."/>
            <person name="Ohm R.A."/>
            <person name="Bhattacharya S.S."/>
            <person name="Shirouzu T."/>
            <person name="Yoshinaga Y."/>
            <person name="Martin F.M."/>
            <person name="Grigoriev I.V."/>
            <person name="Hibbett D.S."/>
        </authorList>
    </citation>
    <scope>NUCLEOTIDE SEQUENCE [LARGE SCALE GENOMIC DNA]</scope>
    <source>
        <strain evidence="2 3">L-15889</strain>
    </source>
</reference>
<accession>A0A165LFH0</accession>
<organism evidence="2 3">
    <name type="scientific">Daedalea quercina L-15889</name>
    <dbReference type="NCBI Taxonomy" id="1314783"/>
    <lineage>
        <taxon>Eukaryota</taxon>
        <taxon>Fungi</taxon>
        <taxon>Dikarya</taxon>
        <taxon>Basidiomycota</taxon>
        <taxon>Agaricomycotina</taxon>
        <taxon>Agaricomycetes</taxon>
        <taxon>Polyporales</taxon>
        <taxon>Fomitopsis</taxon>
    </lineage>
</organism>
<protein>
    <recommendedName>
        <fullName evidence="4">Secreted protein</fullName>
    </recommendedName>
</protein>
<name>A0A165LFH0_9APHY</name>
<proteinExistence type="predicted"/>
<evidence type="ECO:0000256" key="1">
    <source>
        <dbReference type="SAM" id="SignalP"/>
    </source>
</evidence>
<dbReference type="AlphaFoldDB" id="A0A165LFH0"/>
<feature type="signal peptide" evidence="1">
    <location>
        <begin position="1"/>
        <end position="19"/>
    </location>
</feature>
<dbReference type="EMBL" id="KV429131">
    <property type="protein sequence ID" value="KZT64348.1"/>
    <property type="molecule type" value="Genomic_DNA"/>
</dbReference>
<keyword evidence="1" id="KW-0732">Signal</keyword>
<keyword evidence="3" id="KW-1185">Reference proteome</keyword>
<dbReference type="Proteomes" id="UP000076727">
    <property type="component" value="Unassembled WGS sequence"/>
</dbReference>